<dbReference type="RefSeq" id="WP_074231490.1">
    <property type="nucleotide sequence ID" value="NZ_FSRQ01000003.1"/>
</dbReference>
<protein>
    <submittedName>
        <fullName evidence="2">Uncharacterized protein</fullName>
    </submittedName>
</protein>
<dbReference type="STRING" id="59733.SAMN05421769_3215"/>
<organism evidence="2 3">
    <name type="scientific">Chryseobacterium scophthalmum</name>
    <dbReference type="NCBI Taxonomy" id="59733"/>
    <lineage>
        <taxon>Bacteria</taxon>
        <taxon>Pseudomonadati</taxon>
        <taxon>Bacteroidota</taxon>
        <taxon>Flavobacteriia</taxon>
        <taxon>Flavobacteriales</taxon>
        <taxon>Weeksellaceae</taxon>
        <taxon>Chryseobacterium group</taxon>
        <taxon>Chryseobacterium</taxon>
    </lineage>
</organism>
<accession>A0A1N6IAG1</accession>
<name>A0A1N6IAG1_9FLAO</name>
<dbReference type="AlphaFoldDB" id="A0A1N6IAG1"/>
<feature type="region of interest" description="Disordered" evidence="1">
    <location>
        <begin position="19"/>
        <end position="51"/>
    </location>
</feature>
<sequence>MKNLEKLEDFQLQNDQLNTIVGQGGPLEPSFETGSVTTGAGQEQLNDWPAPGQTTCVNYTGDIWDGSDPRTMLRLGETYS</sequence>
<evidence type="ECO:0000256" key="1">
    <source>
        <dbReference type="SAM" id="MobiDB-lite"/>
    </source>
</evidence>
<proteinExistence type="predicted"/>
<keyword evidence="3" id="KW-1185">Reference proteome</keyword>
<dbReference type="Proteomes" id="UP000184782">
    <property type="component" value="Unassembled WGS sequence"/>
</dbReference>
<reference evidence="3" key="1">
    <citation type="submission" date="2016-12" db="EMBL/GenBank/DDBJ databases">
        <authorList>
            <person name="Varghese N."/>
            <person name="Submissions S."/>
        </authorList>
    </citation>
    <scope>NUCLEOTIDE SEQUENCE [LARGE SCALE GENOMIC DNA]</scope>
    <source>
        <strain evidence="3">DSM 16779</strain>
    </source>
</reference>
<evidence type="ECO:0000313" key="2">
    <source>
        <dbReference type="EMBL" id="SIO28969.1"/>
    </source>
</evidence>
<dbReference type="EMBL" id="FSRQ01000003">
    <property type="protein sequence ID" value="SIO28969.1"/>
    <property type="molecule type" value="Genomic_DNA"/>
</dbReference>
<feature type="compositionally biased region" description="Polar residues" evidence="1">
    <location>
        <begin position="32"/>
        <end position="45"/>
    </location>
</feature>
<evidence type="ECO:0000313" key="3">
    <source>
        <dbReference type="Proteomes" id="UP000184782"/>
    </source>
</evidence>
<gene>
    <name evidence="2" type="ORF">SAMN05421769_3215</name>
</gene>
<dbReference type="OrthoDB" id="1275177at2"/>